<organism evidence="4 5">
    <name type="scientific">Geranomyces variabilis</name>
    <dbReference type="NCBI Taxonomy" id="109894"/>
    <lineage>
        <taxon>Eukaryota</taxon>
        <taxon>Fungi</taxon>
        <taxon>Fungi incertae sedis</taxon>
        <taxon>Chytridiomycota</taxon>
        <taxon>Chytridiomycota incertae sedis</taxon>
        <taxon>Chytridiomycetes</taxon>
        <taxon>Spizellomycetales</taxon>
        <taxon>Powellomycetaceae</taxon>
        <taxon>Geranomyces</taxon>
    </lineage>
</organism>
<feature type="transmembrane region" description="Helical" evidence="2">
    <location>
        <begin position="309"/>
        <end position="330"/>
    </location>
</feature>
<feature type="transmembrane region" description="Helical" evidence="2">
    <location>
        <begin position="369"/>
        <end position="387"/>
    </location>
</feature>
<feature type="transmembrane region" description="Helical" evidence="2">
    <location>
        <begin position="177"/>
        <end position="202"/>
    </location>
</feature>
<evidence type="ECO:0000313" key="5">
    <source>
        <dbReference type="Proteomes" id="UP001212152"/>
    </source>
</evidence>
<keyword evidence="4" id="KW-0378">Hydrolase</keyword>
<evidence type="ECO:0000256" key="1">
    <source>
        <dbReference type="SAM" id="MobiDB-lite"/>
    </source>
</evidence>
<dbReference type="EMBL" id="JADGJQ010000004">
    <property type="protein sequence ID" value="KAJ3184264.1"/>
    <property type="molecule type" value="Genomic_DNA"/>
</dbReference>
<dbReference type="GO" id="GO:0008233">
    <property type="term" value="F:peptidase activity"/>
    <property type="evidence" value="ECO:0007669"/>
    <property type="project" value="UniProtKB-KW"/>
</dbReference>
<feature type="region of interest" description="Disordered" evidence="1">
    <location>
        <begin position="465"/>
        <end position="495"/>
    </location>
</feature>
<gene>
    <name evidence="4" type="primary">VMP1</name>
    <name evidence="4" type="ORF">HDU87_005111</name>
</gene>
<accession>A0AAD5XQE3</accession>
<protein>
    <submittedName>
        <fullName evidence="4">Vacuolar membrane protease</fullName>
    </submittedName>
</protein>
<evidence type="ECO:0000259" key="3">
    <source>
        <dbReference type="Pfam" id="PF02037"/>
    </source>
</evidence>
<keyword evidence="2" id="KW-0472">Membrane</keyword>
<dbReference type="SUPFAM" id="SSF68906">
    <property type="entry name" value="SAP domain"/>
    <property type="match status" value="1"/>
</dbReference>
<feature type="transmembrane region" description="Helical" evidence="2">
    <location>
        <begin position="141"/>
        <end position="157"/>
    </location>
</feature>
<sequence>MSTRSPYRTTEFNLKKLQKELKLRNLSAVGTKEVLIARLEAYEGITPQINPDASDLVDAPGGNHITNDGTSGSDSESEVKPLSILHRRSSRATIELRRNELAAERDALTLWRSPLVFIKYLSLYLRDAVALGVREVFNHEWVVATVVGAALAGVIAYRTEGPHQGGVAALEANFLWFGWWLVLGIASSIGLGTGLHTFVLFLGPHIARVTLTAYQCHSLDFETRGPNSFVCEAPRTAAAATAVTVWQIAQKVRWESFFWGMGTSIGELPPYFVARAAAEAGRDDQGFDSVEGVFKKPANTRTLGERVQVFMYNLMQSMGFFGILLCASIPNPLFDLAGIVCGHFGVPFMTFFGATFLGKAVFKSSIQTFSVILMLSEHILSFVLTKLKDFAPALHRIVLKVLDEQAKRYQSSGEAEKSEQNNLLGAAWNTLLAGMIGYFVLSLLASLAVTQMKKAQELELEQLKRTLEGNDDGGGDGGGETPRNGKKSGAGKRSK</sequence>
<feature type="domain" description="SAP" evidence="3">
    <location>
        <begin position="13"/>
        <end position="42"/>
    </location>
</feature>
<keyword evidence="2" id="KW-1133">Transmembrane helix</keyword>
<keyword evidence="5" id="KW-1185">Reference proteome</keyword>
<dbReference type="GO" id="GO:0006508">
    <property type="term" value="P:proteolysis"/>
    <property type="evidence" value="ECO:0007669"/>
    <property type="project" value="UniProtKB-KW"/>
</dbReference>
<feature type="compositionally biased region" description="Polar residues" evidence="1">
    <location>
        <begin position="64"/>
        <end position="74"/>
    </location>
</feature>
<feature type="transmembrane region" description="Helical" evidence="2">
    <location>
        <begin position="336"/>
        <end position="357"/>
    </location>
</feature>
<dbReference type="InterPro" id="IPR036361">
    <property type="entry name" value="SAP_dom_sf"/>
</dbReference>
<dbReference type="Gene3D" id="1.10.720.30">
    <property type="entry name" value="SAP domain"/>
    <property type="match status" value="1"/>
</dbReference>
<evidence type="ECO:0000256" key="2">
    <source>
        <dbReference type="SAM" id="Phobius"/>
    </source>
</evidence>
<dbReference type="AlphaFoldDB" id="A0AAD5XQE3"/>
<feature type="region of interest" description="Disordered" evidence="1">
    <location>
        <begin position="56"/>
        <end position="79"/>
    </location>
</feature>
<comment type="caution">
    <text evidence="4">The sequence shown here is derived from an EMBL/GenBank/DDBJ whole genome shotgun (WGS) entry which is preliminary data.</text>
</comment>
<keyword evidence="2" id="KW-0812">Transmembrane</keyword>
<reference evidence="4" key="1">
    <citation type="submission" date="2020-05" db="EMBL/GenBank/DDBJ databases">
        <title>Phylogenomic resolution of chytrid fungi.</title>
        <authorList>
            <person name="Stajich J.E."/>
            <person name="Amses K."/>
            <person name="Simmons R."/>
            <person name="Seto K."/>
            <person name="Myers J."/>
            <person name="Bonds A."/>
            <person name="Quandt C.A."/>
            <person name="Barry K."/>
            <person name="Liu P."/>
            <person name="Grigoriev I."/>
            <person name="Longcore J.E."/>
            <person name="James T.Y."/>
        </authorList>
    </citation>
    <scope>NUCLEOTIDE SEQUENCE</scope>
    <source>
        <strain evidence="4">JEL0379</strain>
    </source>
</reference>
<feature type="transmembrane region" description="Helical" evidence="2">
    <location>
        <begin position="426"/>
        <end position="449"/>
    </location>
</feature>
<dbReference type="Proteomes" id="UP001212152">
    <property type="component" value="Unassembled WGS sequence"/>
</dbReference>
<dbReference type="Pfam" id="PF02037">
    <property type="entry name" value="SAP"/>
    <property type="match status" value="1"/>
</dbReference>
<evidence type="ECO:0000313" key="4">
    <source>
        <dbReference type="EMBL" id="KAJ3184264.1"/>
    </source>
</evidence>
<name>A0AAD5XQE3_9FUNG</name>
<keyword evidence="4" id="KW-0645">Protease</keyword>
<feature type="compositionally biased region" description="Basic residues" evidence="1">
    <location>
        <begin position="484"/>
        <end position="495"/>
    </location>
</feature>
<proteinExistence type="predicted"/>
<dbReference type="InterPro" id="IPR003034">
    <property type="entry name" value="SAP_dom"/>
</dbReference>